<dbReference type="SUPFAM" id="SSF48371">
    <property type="entry name" value="ARM repeat"/>
    <property type="match status" value="1"/>
</dbReference>
<feature type="compositionally biased region" description="Low complexity" evidence="1">
    <location>
        <begin position="31"/>
        <end position="48"/>
    </location>
</feature>
<proteinExistence type="predicted"/>
<reference evidence="3" key="2">
    <citation type="journal article" date="2015" name="J. Biotechnol.">
        <title>Complete genome sequence of Bifidobacterium bifidum JCM 1255(T) isolated from feces of a breast-fed infant.</title>
        <authorList>
            <person name="Morita H."/>
            <person name="Toh H."/>
            <person name="Oshima K."/>
            <person name="Nakano A."/>
            <person name="Shindo C."/>
            <person name="Komiya K."/>
            <person name="Arakawa K."/>
            <person name="Suda W."/>
            <person name="Honda K."/>
            <person name="Hattori M."/>
        </authorList>
    </citation>
    <scope>NUCLEOTIDE SEQUENCE [LARGE SCALE GENOMIC DNA]</scope>
    <source>
        <strain evidence="3">JCM 1255</strain>
    </source>
</reference>
<organism evidence="2 3">
    <name type="scientific">Bifidobacterium bifidum ATCC 29521 = JCM 1255 = DSM 20456</name>
    <dbReference type="NCBI Taxonomy" id="500634"/>
    <lineage>
        <taxon>Bacteria</taxon>
        <taxon>Bacillati</taxon>
        <taxon>Actinomycetota</taxon>
        <taxon>Actinomycetes</taxon>
        <taxon>Bifidobacteriales</taxon>
        <taxon>Bifidobacteriaceae</taxon>
        <taxon>Bifidobacterium</taxon>
    </lineage>
</organism>
<dbReference type="InterPro" id="IPR011989">
    <property type="entry name" value="ARM-like"/>
</dbReference>
<dbReference type="Proteomes" id="UP000035063">
    <property type="component" value="Chromosome"/>
</dbReference>
<sequence>MVRFGDPSGMVMTMSEMQRHDDEATVREAMAQTAAQSQPDTQSQPDSATDSTPFEPLTATYERLRHSTDSAELSEFARRPLPDRSDQAAFSRATALLEAVAGNRHTPLEDRIMLAETMPFPNILVKLSTDPSPDVRRAVAANEDDKNWLVGRLTKDEVPEVRDAALRNKRTSWKMRLEGAQNTDLDADTLDVLSRLGVSEESGAPAILATMVRRAVALNPGTSQETLDRLRDDPSPEVAKAAASRTSDAS</sequence>
<accession>A0ABN5UY68</accession>
<dbReference type="Pfam" id="PF01816">
    <property type="entry name" value="LRV"/>
    <property type="match status" value="1"/>
</dbReference>
<name>A0ABN5UY68_BIFBI</name>
<dbReference type="InterPro" id="IPR016024">
    <property type="entry name" value="ARM-type_fold"/>
</dbReference>
<dbReference type="Gene3D" id="1.25.10.10">
    <property type="entry name" value="Leucine-rich Repeat Variant"/>
    <property type="match status" value="1"/>
</dbReference>
<evidence type="ECO:0008006" key="4">
    <source>
        <dbReference type="Google" id="ProtNLM"/>
    </source>
</evidence>
<feature type="region of interest" description="Disordered" evidence="1">
    <location>
        <begin position="219"/>
        <end position="250"/>
    </location>
</feature>
<feature type="compositionally biased region" description="Basic and acidic residues" evidence="1">
    <location>
        <begin position="17"/>
        <end position="26"/>
    </location>
</feature>
<protein>
    <recommendedName>
        <fullName evidence="4">Leucine rich repeat variant</fullName>
    </recommendedName>
</protein>
<gene>
    <name evidence="2" type="ORF">BBBF_1563</name>
</gene>
<evidence type="ECO:0000313" key="2">
    <source>
        <dbReference type="EMBL" id="BAQ98770.1"/>
    </source>
</evidence>
<evidence type="ECO:0000256" key="1">
    <source>
        <dbReference type="SAM" id="MobiDB-lite"/>
    </source>
</evidence>
<reference evidence="2 3" key="1">
    <citation type="submission" date="2012-02" db="EMBL/GenBank/DDBJ databases">
        <title>Complete genome sequence of Bifidobacterium bifidum JCM 1255.</title>
        <authorList>
            <person name="Toh H."/>
            <person name="Oshima K."/>
            <person name="Morita H."/>
            <person name="Hattori M."/>
        </authorList>
    </citation>
    <scope>NUCLEOTIDE SEQUENCE [LARGE SCALE GENOMIC DNA]</scope>
    <source>
        <strain evidence="2 3">JCM 1255</strain>
    </source>
</reference>
<dbReference type="InterPro" id="IPR004830">
    <property type="entry name" value="LRR_variant"/>
</dbReference>
<feature type="region of interest" description="Disordered" evidence="1">
    <location>
        <begin position="1"/>
        <end position="68"/>
    </location>
</feature>
<keyword evidence="3" id="KW-1185">Reference proteome</keyword>
<dbReference type="EMBL" id="AP012323">
    <property type="protein sequence ID" value="BAQ98770.1"/>
    <property type="molecule type" value="Genomic_DNA"/>
</dbReference>
<evidence type="ECO:0000313" key="3">
    <source>
        <dbReference type="Proteomes" id="UP000035063"/>
    </source>
</evidence>